<evidence type="ECO:0000256" key="1">
    <source>
        <dbReference type="ARBA" id="ARBA00004141"/>
    </source>
</evidence>
<dbReference type="Gene3D" id="3.30.750.24">
    <property type="entry name" value="STAS domain"/>
    <property type="match status" value="1"/>
</dbReference>
<dbReference type="Proteomes" id="UP000253551">
    <property type="component" value="Unassembled WGS sequence"/>
</dbReference>
<name>A0A367IUM1_RHIST</name>
<evidence type="ECO:0000256" key="4">
    <source>
        <dbReference type="ARBA" id="ARBA00023136"/>
    </source>
</evidence>
<reference evidence="7 8" key="1">
    <citation type="journal article" date="2018" name="G3 (Bethesda)">
        <title>Phylogenetic and Phylogenomic Definition of Rhizopus Species.</title>
        <authorList>
            <person name="Gryganskyi A.P."/>
            <person name="Golan J."/>
            <person name="Dolatabadi S."/>
            <person name="Mondo S."/>
            <person name="Robb S."/>
            <person name="Idnurm A."/>
            <person name="Muszewska A."/>
            <person name="Steczkiewicz K."/>
            <person name="Masonjones S."/>
            <person name="Liao H.L."/>
            <person name="Gajdeczka M.T."/>
            <person name="Anike F."/>
            <person name="Vuek A."/>
            <person name="Anishchenko I.M."/>
            <person name="Voigt K."/>
            <person name="de Hoog G.S."/>
            <person name="Smith M.E."/>
            <person name="Heitman J."/>
            <person name="Vilgalys R."/>
            <person name="Stajich J.E."/>
        </authorList>
    </citation>
    <scope>NUCLEOTIDE SEQUENCE [LARGE SCALE GENOMIC DNA]</scope>
    <source>
        <strain evidence="7 8">LSU 92-RS-03</strain>
    </source>
</reference>
<sequence length="273" mass="30048">AYPSTGAFSRTAVMARSGVKTPIAGVFSGAVVVLALYVLTPAFFYIPEAVLAAVVIHAVLDLMAGPTFLKTLWKTSIVEFFIFVVSVIISCFADIETAIYVSVGLYLLLLFFRLSRPEVVSVGRIEQDSLDELFGKHYTYVNEEDPNFASRTSDLPQGLLIVRPTQSILYPSANHVSEQILHLVKSRTRPGSETGVDEKPWNEVLAPIQEGTSNPQLEYLLLDFGSVHRMDVTAMHVFSSLKMAVEKYSGRQVEWHFCGIPNERAGVGDDGGE</sequence>
<feature type="transmembrane region" description="Helical" evidence="5">
    <location>
        <begin position="50"/>
        <end position="69"/>
    </location>
</feature>
<protein>
    <recommendedName>
        <fullName evidence="6">STAS domain-containing protein</fullName>
    </recommendedName>
</protein>
<dbReference type="EMBL" id="PJQM01005534">
    <property type="protein sequence ID" value="RCH81405.1"/>
    <property type="molecule type" value="Genomic_DNA"/>
</dbReference>
<comment type="caution">
    <text evidence="7">The sequence shown here is derived from an EMBL/GenBank/DDBJ whole genome shotgun (WGS) entry which is preliminary data.</text>
</comment>
<evidence type="ECO:0000259" key="6">
    <source>
        <dbReference type="PROSITE" id="PS50801"/>
    </source>
</evidence>
<dbReference type="Pfam" id="PF00916">
    <property type="entry name" value="Sulfate_transp"/>
    <property type="match status" value="1"/>
</dbReference>
<dbReference type="AlphaFoldDB" id="A0A367IUM1"/>
<evidence type="ECO:0000256" key="2">
    <source>
        <dbReference type="ARBA" id="ARBA00022692"/>
    </source>
</evidence>
<accession>A0A367IUM1</accession>
<dbReference type="STRING" id="4846.A0A367IUM1"/>
<feature type="transmembrane region" description="Helical" evidence="5">
    <location>
        <begin position="81"/>
        <end position="112"/>
    </location>
</feature>
<dbReference type="InterPro" id="IPR001902">
    <property type="entry name" value="SLC26A/SulP_fam"/>
</dbReference>
<dbReference type="CDD" id="cd07042">
    <property type="entry name" value="STAS_SulP_like_sulfate_transporter"/>
    <property type="match status" value="1"/>
</dbReference>
<feature type="domain" description="STAS" evidence="6">
    <location>
        <begin position="149"/>
        <end position="253"/>
    </location>
</feature>
<dbReference type="PROSITE" id="PS50801">
    <property type="entry name" value="STAS"/>
    <property type="match status" value="1"/>
</dbReference>
<dbReference type="Pfam" id="PF01740">
    <property type="entry name" value="STAS"/>
    <property type="match status" value="1"/>
</dbReference>
<evidence type="ECO:0000313" key="8">
    <source>
        <dbReference type="Proteomes" id="UP000253551"/>
    </source>
</evidence>
<dbReference type="GO" id="GO:0055085">
    <property type="term" value="P:transmembrane transport"/>
    <property type="evidence" value="ECO:0007669"/>
    <property type="project" value="InterPro"/>
</dbReference>
<keyword evidence="3 5" id="KW-1133">Transmembrane helix</keyword>
<keyword evidence="8" id="KW-1185">Reference proteome</keyword>
<dbReference type="InterPro" id="IPR036513">
    <property type="entry name" value="STAS_dom_sf"/>
</dbReference>
<feature type="transmembrane region" description="Helical" evidence="5">
    <location>
        <begin position="23"/>
        <end position="44"/>
    </location>
</feature>
<dbReference type="InterPro" id="IPR011547">
    <property type="entry name" value="SLC26A/SulP_dom"/>
</dbReference>
<dbReference type="OrthoDB" id="288203at2759"/>
<evidence type="ECO:0000313" key="7">
    <source>
        <dbReference type="EMBL" id="RCH81405.1"/>
    </source>
</evidence>
<dbReference type="InterPro" id="IPR002645">
    <property type="entry name" value="STAS_dom"/>
</dbReference>
<dbReference type="GO" id="GO:0016020">
    <property type="term" value="C:membrane"/>
    <property type="evidence" value="ECO:0007669"/>
    <property type="project" value="UniProtKB-SubCell"/>
</dbReference>
<comment type="subcellular location">
    <subcellularLocation>
        <location evidence="1">Membrane</location>
        <topology evidence="1">Multi-pass membrane protein</topology>
    </subcellularLocation>
</comment>
<evidence type="ECO:0000256" key="3">
    <source>
        <dbReference type="ARBA" id="ARBA00022989"/>
    </source>
</evidence>
<keyword evidence="2 5" id="KW-0812">Transmembrane</keyword>
<evidence type="ECO:0000256" key="5">
    <source>
        <dbReference type="SAM" id="Phobius"/>
    </source>
</evidence>
<dbReference type="SUPFAM" id="SSF52091">
    <property type="entry name" value="SpoIIaa-like"/>
    <property type="match status" value="1"/>
</dbReference>
<dbReference type="PANTHER" id="PTHR11814">
    <property type="entry name" value="SULFATE TRANSPORTER"/>
    <property type="match status" value="1"/>
</dbReference>
<feature type="non-terminal residue" evidence="7">
    <location>
        <position position="1"/>
    </location>
</feature>
<keyword evidence="4 5" id="KW-0472">Membrane</keyword>
<proteinExistence type="predicted"/>
<gene>
    <name evidence="7" type="ORF">CU098_002750</name>
</gene>
<organism evidence="7 8">
    <name type="scientific">Rhizopus stolonifer</name>
    <name type="common">Rhizopus nigricans</name>
    <dbReference type="NCBI Taxonomy" id="4846"/>
    <lineage>
        <taxon>Eukaryota</taxon>
        <taxon>Fungi</taxon>
        <taxon>Fungi incertae sedis</taxon>
        <taxon>Mucoromycota</taxon>
        <taxon>Mucoromycotina</taxon>
        <taxon>Mucoromycetes</taxon>
        <taxon>Mucorales</taxon>
        <taxon>Mucorineae</taxon>
        <taxon>Rhizopodaceae</taxon>
        <taxon>Rhizopus</taxon>
    </lineage>
</organism>